<dbReference type="GO" id="GO:0002250">
    <property type="term" value="P:adaptive immune response"/>
    <property type="evidence" value="ECO:0007669"/>
    <property type="project" value="UniProtKB-KW"/>
</dbReference>
<keyword evidence="2" id="KW-1064">Adaptive immunity</keyword>
<evidence type="ECO:0000256" key="2">
    <source>
        <dbReference type="ARBA" id="ARBA00023130"/>
    </source>
</evidence>
<keyword evidence="1 6" id="KW-0732">Signal</keyword>
<dbReference type="SMART" id="SM00409">
    <property type="entry name" value="IG"/>
    <property type="match status" value="2"/>
</dbReference>
<evidence type="ECO:0000256" key="5">
    <source>
        <dbReference type="SAM" id="MobiDB-lite"/>
    </source>
</evidence>
<feature type="region of interest" description="Disordered" evidence="5">
    <location>
        <begin position="261"/>
        <end position="287"/>
    </location>
</feature>
<evidence type="ECO:0000313" key="10">
    <source>
        <dbReference type="Proteomes" id="UP000297703"/>
    </source>
</evidence>
<dbReference type="InterPro" id="IPR051287">
    <property type="entry name" value="TCR_variable_region"/>
</dbReference>
<dbReference type="InterPro" id="IPR003599">
    <property type="entry name" value="Ig_sub"/>
</dbReference>
<reference evidence="9 10" key="2">
    <citation type="submission" date="2019-04" db="EMBL/GenBank/DDBJ databases">
        <title>The genome sequence of big-headed turtle.</title>
        <authorList>
            <person name="Gong S."/>
        </authorList>
    </citation>
    <scope>NUCLEOTIDE SEQUENCE [LARGE SCALE GENOMIC DNA]</scope>
    <source>
        <strain evidence="9">DO16091913</strain>
        <tissue evidence="9">Muscle</tissue>
    </source>
</reference>
<feature type="domain" description="Immunoglobulin" evidence="8">
    <location>
        <begin position="26"/>
        <end position="224"/>
    </location>
</feature>
<dbReference type="PANTHER" id="PTHR19367">
    <property type="entry name" value="T-CELL RECEPTOR ALPHA CHAIN V REGION"/>
    <property type="match status" value="1"/>
</dbReference>
<evidence type="ECO:0000259" key="7">
    <source>
        <dbReference type="SMART" id="SM00406"/>
    </source>
</evidence>
<sequence>MRKTLVSTLVLILVPSGTVEAKVSQPAALSFLAGGRADLPCNHSVAGYDSVIWYYQSHGAAPRAVISGYNSAETSERFELSIDPSSRSAPLRITKVNGKDDYTPIEETYGDSVSQTEGSRIISQGDPVLLNCSYKTSFTAFPFWYVHYPTGPPRLFLRDTGKEEGDMGIAKGFSATHDEQKKTFHLWKPSSELSDSATYYCAASDTVTRTGRGAAQKPRRVCAEQRRCELWGLGETLCFLLCPNPELNHLMNDGECHESPIKVKPGKTRTHPASPEQLRHPAEASEPSSRAVAGCCAVSTVGRQRRRAAPQRKRVDLYFKDIFPHFSSRLGKAEKLLSAAWEQGSSSPEPLKMFLTWVSVVAIFSTLEQTYGNSVTQTEGTVTVPEGKPVLLNCTYKTSGSPVPFWYVQYPHEAPRLLLAEYEATDEEERKRRRGFSAKHERNPISFHLNKNSSEVSDSAVYFCALGDTVTETHRGAAQNPTEWLIT</sequence>
<keyword evidence="3" id="KW-0675">Receptor</keyword>
<dbReference type="Gene3D" id="2.60.40.10">
    <property type="entry name" value="Immunoglobulins"/>
    <property type="match status" value="3"/>
</dbReference>
<evidence type="ECO:0000256" key="4">
    <source>
        <dbReference type="ARBA" id="ARBA00023319"/>
    </source>
</evidence>
<evidence type="ECO:0000256" key="1">
    <source>
        <dbReference type="ARBA" id="ARBA00022729"/>
    </source>
</evidence>
<reference evidence="9 10" key="1">
    <citation type="submission" date="2019-04" db="EMBL/GenBank/DDBJ databases">
        <title>Draft genome of the big-headed turtle Platysternon megacephalum.</title>
        <authorList>
            <person name="Gong S."/>
        </authorList>
    </citation>
    <scope>NUCLEOTIDE SEQUENCE [LARGE SCALE GENOMIC DNA]</scope>
    <source>
        <strain evidence="9">DO16091913</strain>
        <tissue evidence="9">Muscle</tissue>
    </source>
</reference>
<feature type="domain" description="Immunoglobulin V-set" evidence="7">
    <location>
        <begin position="36"/>
        <end position="102"/>
    </location>
</feature>
<dbReference type="PANTHER" id="PTHR19367:SF18">
    <property type="entry name" value="T CELL RECEPTOR ALPHA VARIABLE 16"/>
    <property type="match status" value="1"/>
</dbReference>
<feature type="domain" description="Immunoglobulin V-set" evidence="7">
    <location>
        <begin position="389"/>
        <end position="466"/>
    </location>
</feature>
<organism evidence="9 10">
    <name type="scientific">Platysternon megacephalum</name>
    <name type="common">big-headed turtle</name>
    <dbReference type="NCBI Taxonomy" id="55544"/>
    <lineage>
        <taxon>Eukaryota</taxon>
        <taxon>Metazoa</taxon>
        <taxon>Chordata</taxon>
        <taxon>Craniata</taxon>
        <taxon>Vertebrata</taxon>
        <taxon>Euteleostomi</taxon>
        <taxon>Archelosauria</taxon>
        <taxon>Testudinata</taxon>
        <taxon>Testudines</taxon>
        <taxon>Cryptodira</taxon>
        <taxon>Durocryptodira</taxon>
        <taxon>Testudinoidea</taxon>
        <taxon>Platysternidae</taxon>
        <taxon>Platysternon</taxon>
    </lineage>
</organism>
<evidence type="ECO:0000256" key="3">
    <source>
        <dbReference type="ARBA" id="ARBA00023170"/>
    </source>
</evidence>
<dbReference type="STRING" id="55544.A0A4D9DKC3"/>
<keyword evidence="4" id="KW-0393">Immunoglobulin domain</keyword>
<feature type="chain" id="PRO_5020037666" evidence="6">
    <location>
        <begin position="22"/>
        <end position="487"/>
    </location>
</feature>
<dbReference type="SUPFAM" id="SSF48726">
    <property type="entry name" value="Immunoglobulin"/>
    <property type="match status" value="3"/>
</dbReference>
<keyword evidence="2" id="KW-0391">Immunity</keyword>
<gene>
    <name evidence="9" type="ORF">DR999_PMT20414</name>
</gene>
<evidence type="ECO:0000256" key="6">
    <source>
        <dbReference type="SAM" id="SignalP"/>
    </source>
</evidence>
<dbReference type="InterPro" id="IPR013783">
    <property type="entry name" value="Ig-like_fold"/>
</dbReference>
<dbReference type="AlphaFoldDB" id="A0A4D9DKC3"/>
<evidence type="ECO:0000259" key="8">
    <source>
        <dbReference type="SMART" id="SM00409"/>
    </source>
</evidence>
<dbReference type="SMART" id="SM00406">
    <property type="entry name" value="IGv"/>
    <property type="match status" value="3"/>
</dbReference>
<comment type="caution">
    <text evidence="9">The sequence shown here is derived from an EMBL/GenBank/DDBJ whole genome shotgun (WGS) entry which is preliminary data.</text>
</comment>
<dbReference type="InterPro" id="IPR013106">
    <property type="entry name" value="Ig_V-set"/>
</dbReference>
<dbReference type="InterPro" id="IPR036179">
    <property type="entry name" value="Ig-like_dom_sf"/>
</dbReference>
<protein>
    <submittedName>
        <fullName evidence="9">E3 ubiquitin-protein ligase TRIM41-like</fullName>
    </submittedName>
</protein>
<accession>A0A4D9DKC3</accession>
<dbReference type="EMBL" id="QXTE01000465">
    <property type="protein sequence ID" value="TFJ97734.1"/>
    <property type="molecule type" value="Genomic_DNA"/>
</dbReference>
<feature type="domain" description="Immunoglobulin" evidence="8">
    <location>
        <begin position="379"/>
        <end position="487"/>
    </location>
</feature>
<keyword evidence="10" id="KW-1185">Reference proteome</keyword>
<feature type="signal peptide" evidence="6">
    <location>
        <begin position="1"/>
        <end position="21"/>
    </location>
</feature>
<evidence type="ECO:0000313" key="9">
    <source>
        <dbReference type="EMBL" id="TFJ97734.1"/>
    </source>
</evidence>
<dbReference type="Pfam" id="PF07686">
    <property type="entry name" value="V-set"/>
    <property type="match status" value="2"/>
</dbReference>
<proteinExistence type="predicted"/>
<dbReference type="Proteomes" id="UP000297703">
    <property type="component" value="Unassembled WGS sequence"/>
</dbReference>
<dbReference type="OrthoDB" id="8947657at2759"/>
<feature type="domain" description="Immunoglobulin V-set" evidence="7">
    <location>
        <begin position="127"/>
        <end position="203"/>
    </location>
</feature>
<name>A0A4D9DKC3_9SAUR</name>